<dbReference type="PROSITE" id="PS50221">
    <property type="entry name" value="GAIN_B"/>
    <property type="match status" value="1"/>
</dbReference>
<keyword evidence="15" id="KW-0325">Glycoprotein</keyword>
<evidence type="ECO:0000256" key="4">
    <source>
        <dbReference type="ARBA" id="ARBA00022475"/>
    </source>
</evidence>
<evidence type="ECO:0000256" key="10">
    <source>
        <dbReference type="ARBA" id="ARBA00022989"/>
    </source>
</evidence>
<dbReference type="PANTHER" id="PTHR12011">
    <property type="entry name" value="ADHESION G-PROTEIN COUPLED RECEPTOR"/>
    <property type="match status" value="1"/>
</dbReference>
<evidence type="ECO:0000259" key="27">
    <source>
        <dbReference type="PROSITE" id="PS50261"/>
    </source>
</evidence>
<dbReference type="GO" id="GO:0007166">
    <property type="term" value="P:cell surface receptor signaling pathway"/>
    <property type="evidence" value="ECO:0007669"/>
    <property type="project" value="InterPro"/>
</dbReference>
<feature type="domain" description="EGF-like" evidence="23">
    <location>
        <begin position="174"/>
        <end position="210"/>
    </location>
</feature>
<sequence>MSFVCQTGYQEMLQNSVTIRLDNMTQSTFLSPLFKFFQDAMATILKTEEKNIYVISIKNDSEATSKVLNVTVAVSRSDGSFQPAEYVREQIYLQRILLANLSTLQVLPFDDNFCINEPCPAFKSCIIEPIFGQAANFIHSDMMLFRPIHPKYQIQCTCPKGFAGYEYSYTCDVEIDMCYSGPCQNGGTCVRKEGAYTCLCRDGFSGGKCQYDNSSKYDSLSCPSGLCQYPSMCEPLPQAGFQCKGCPTGPEYNKFCQLTTRRFTKGSFLTFPALKKRNRFTIQMTFATQMKDGLLFYNGRFNERHDFIALEIINRQLRFSFSLGENITMVTSNVEGGISNGEWQQVTVEYHNRTVTLSVGENCDTELNVRFGNLISDYQCASRVTNVLPEICFISLEETCYKLLDLTGPFQIGGLPRVPSAFQIYNKDFDGCIKDVYIDHEFLDLNKSVANVGTQPGCREKKNACLSAPCANGGTCIDVWDTFLCKCPERTGAKDCSQVIDEPIRVDGGGIQVYAGTSLPSRTIMFPWYNGISIRTRERERVLMHIAISNNQYVLLELHGGYVQYNYSGSNKVHTFDYLPVNDGQWHYLEVRWPRQGQIILVMDYGLWQSLETMSSTIENKQIDKVNVGAQRFGTGPIEKGFIGCIQNVRVGNSQAAILQRPAESINVYAGCDVEAACDGNTCPAGATCEDQWRKAKCQCPKGTLGPECKAICQTYNPCQTHSICHGPTYKPEQNLDYTCECGTLQSGRYCQNVAQQPCAKAWYGYPICGPCNCSRELGFDTECEKSNGACICQDFHYRPEGSDRCYPCDCYKYGTVDQDVTCHPTTGQCQCKGNIIGRRCDQCDSQYAHISFNPDDTGCIITTNMCPRSFYKGIWWDATYYGKMVVQDCPNRAVGDAKRNCSQTTIWGEPDLFNCTNTAFVDLKSKIEEIENGTLKINSFVSKTSMRDLALALSTTSVLFGSDINVTYRLITSILEYENQQKGLNLTSEQDSTFIKHMLDALSIVLDAKYAREWAMINQISGGTRQLLNQLETYLVVQTENMATLQNTPFSVVSKNIVLSLDLILPQNFSGVKIPKFDNIVHKPTFDDKTHVLLPKSLIESSVAQYIQQVMNVRDPPKAYVSFIMYNTLGHLLPNSYDETVRVIADRPVVTNAPVFTLVVKDNDSIKRGGLTEPIKFHFKQQVNANRTDPQCAYWNSAGSSGAWSTSGCTMDRWYEVIIKEPISNSDTDVVKEKYVVCSCDHMTSFTLLMDVADTEYVAKAAISLAIFSIIGIGISLGCLFVTFIIFMSFKHLQCNANSIMLNLIFTIFMSEFAFIIGVNRVEIKFVCCLVAIALHYFYLSAFTWLFVEMLHLYRRLIEIREINYGAMKFYYLLGYVIPGIIVGLSVGLYTEGYGNSSFCWMDMSEPFIWSFAGPIAIAIPAIIFMFILALHASSKEKTHVSDISSFRIRIFCGIILLLLLGVSWILGLVSVNFDLEALYYVYTAFSFAQGVFIFLAYVIGDKRVRFHLKKQWYKMQGKKLENQDGLASRPSVSRSALAYRRDSIDGYINRTNVGISTTSTTSRSTSKSSGGLFKGEDYLRSTDTSTSGHVPSYTYDNTYNEKSSGMPDPVERRRKRRNRHDSDSESDVSVGDASLELASSHSSDEDDEFDIGPSWEKELPTNKKIEEAKEQARQKKREEKMKDVEQERNAQNLQNMQNNGLPHYGTVISSPNYGHWPGDPNLTNFHMSESDYQSTEQPVMSSVPPDVTLPAQEYKGMRDYIMPPVRSDSLMNDASTISNQTGPFNPVTETRMKVQVLTHNGSISSDTE</sequence>
<dbReference type="InterPro" id="IPR001791">
    <property type="entry name" value="Laminin_G"/>
</dbReference>
<dbReference type="PROSITE" id="PS50261">
    <property type="entry name" value="G_PROTEIN_RECEP_F2_4"/>
    <property type="match status" value="1"/>
</dbReference>
<dbReference type="SMART" id="SM00282">
    <property type="entry name" value="LamG"/>
    <property type="match status" value="2"/>
</dbReference>
<dbReference type="Gene3D" id="2.10.25.10">
    <property type="entry name" value="Laminin"/>
    <property type="match status" value="4"/>
</dbReference>
<dbReference type="Pfam" id="PF16489">
    <property type="entry name" value="GAIN"/>
    <property type="match status" value="1"/>
</dbReference>
<keyword evidence="29" id="KW-1185">Reference proteome</keyword>
<dbReference type="FunFam" id="2.10.25.10:FF:000275">
    <property type="entry name" value="usherin"/>
    <property type="match status" value="1"/>
</dbReference>
<feature type="domain" description="Laminin G" evidence="22">
    <location>
        <begin position="503"/>
        <end position="672"/>
    </location>
</feature>
<dbReference type="Gene3D" id="1.20.1070.10">
    <property type="entry name" value="Rhodopsin 7-helix transmembrane proteins"/>
    <property type="match status" value="1"/>
</dbReference>
<protein>
    <submittedName>
        <fullName evidence="28">Uncharacterized protein</fullName>
    </submittedName>
</protein>
<feature type="domain" description="EGF-like" evidence="23">
    <location>
        <begin position="461"/>
        <end position="497"/>
    </location>
</feature>
<feature type="disulfide bond" evidence="17">
    <location>
        <begin position="700"/>
        <end position="709"/>
    </location>
</feature>
<feature type="domain" description="GAIN-B" evidence="25">
    <location>
        <begin position="1049"/>
        <end position="1257"/>
    </location>
</feature>
<evidence type="ECO:0000313" key="29">
    <source>
        <dbReference type="Proteomes" id="UP001186944"/>
    </source>
</evidence>
<feature type="region of interest" description="Disordered" evidence="20">
    <location>
        <begin position="1557"/>
        <end position="1683"/>
    </location>
</feature>
<feature type="region of interest" description="Disordered" evidence="20">
    <location>
        <begin position="1767"/>
        <end position="1790"/>
    </location>
</feature>
<dbReference type="Pfam" id="PF01825">
    <property type="entry name" value="GPS"/>
    <property type="match status" value="1"/>
</dbReference>
<dbReference type="Pfam" id="PF00002">
    <property type="entry name" value="7tm_2"/>
    <property type="match status" value="1"/>
</dbReference>
<dbReference type="SMART" id="SM00303">
    <property type="entry name" value="GPS"/>
    <property type="match status" value="1"/>
</dbReference>
<dbReference type="GO" id="GO:0005886">
    <property type="term" value="C:plasma membrane"/>
    <property type="evidence" value="ECO:0007669"/>
    <property type="project" value="UniProtKB-SubCell"/>
</dbReference>
<dbReference type="Gene3D" id="4.10.1240.10">
    <property type="entry name" value="GPCR, family 2, extracellular hormone receptor domain"/>
    <property type="match status" value="1"/>
</dbReference>
<name>A0AA88YKS2_PINIB</name>
<gene>
    <name evidence="28" type="ORF">FSP39_019621</name>
</gene>
<dbReference type="InterPro" id="IPR032471">
    <property type="entry name" value="AGRL2-4_GAIN_subdom_A"/>
</dbReference>
<dbReference type="SMART" id="SM00181">
    <property type="entry name" value="EGF"/>
    <property type="match status" value="6"/>
</dbReference>
<dbReference type="PANTHER" id="PTHR12011:SF471">
    <property type="entry name" value="G-PROTEIN COUPLED RECEPTORS FAMILY 2 PROFILE 2 DOMAIN-CONTAINING PROTEIN"/>
    <property type="match status" value="1"/>
</dbReference>
<dbReference type="SMART" id="SM00180">
    <property type="entry name" value="EGF_Lam"/>
    <property type="match status" value="1"/>
</dbReference>
<evidence type="ECO:0000256" key="21">
    <source>
        <dbReference type="SAM" id="Phobius"/>
    </source>
</evidence>
<keyword evidence="8" id="KW-0677">Repeat</keyword>
<keyword evidence="3" id="KW-0217">Developmental protein</keyword>
<keyword evidence="4" id="KW-1003">Cell membrane</keyword>
<dbReference type="InterPro" id="IPR013320">
    <property type="entry name" value="ConA-like_dom_sf"/>
</dbReference>
<dbReference type="InterPro" id="IPR017981">
    <property type="entry name" value="GPCR_2-like_7TM"/>
</dbReference>
<dbReference type="PROSITE" id="PS50025">
    <property type="entry name" value="LAM_G_DOMAIN"/>
    <property type="match status" value="2"/>
</dbReference>
<feature type="transmembrane region" description="Helical" evidence="21">
    <location>
        <begin position="1452"/>
        <end position="1475"/>
    </location>
</feature>
<keyword evidence="7" id="KW-0732">Signal</keyword>
<dbReference type="InterPro" id="IPR057244">
    <property type="entry name" value="GAIN_B"/>
</dbReference>
<keyword evidence="6 21" id="KW-0812">Transmembrane</keyword>
<feature type="disulfide bond" evidence="17">
    <location>
        <begin position="200"/>
        <end position="209"/>
    </location>
</feature>
<dbReference type="PROSITE" id="PS01248">
    <property type="entry name" value="EGF_LAM_1"/>
    <property type="match status" value="1"/>
</dbReference>
<keyword evidence="10 21" id="KW-1133">Transmembrane helix</keyword>
<feature type="domain" description="Laminin G" evidence="22">
    <location>
        <begin position="258"/>
        <end position="458"/>
    </location>
</feature>
<evidence type="ECO:0000256" key="1">
    <source>
        <dbReference type="ARBA" id="ARBA00004251"/>
    </source>
</evidence>
<dbReference type="CDD" id="cd00055">
    <property type="entry name" value="EGF_Lam"/>
    <property type="match status" value="1"/>
</dbReference>
<dbReference type="GO" id="GO:0005509">
    <property type="term" value="F:calcium ion binding"/>
    <property type="evidence" value="ECO:0007669"/>
    <property type="project" value="InterPro"/>
</dbReference>
<evidence type="ECO:0000313" key="28">
    <source>
        <dbReference type="EMBL" id="KAK3103496.1"/>
    </source>
</evidence>
<dbReference type="FunFam" id="2.10.25.10:FF:000391">
    <property type="entry name" value="Weary, isoform C"/>
    <property type="match status" value="1"/>
</dbReference>
<evidence type="ECO:0000256" key="15">
    <source>
        <dbReference type="ARBA" id="ARBA00023180"/>
    </source>
</evidence>
<evidence type="ECO:0000256" key="18">
    <source>
        <dbReference type="PROSITE-ProRule" id="PRU00122"/>
    </source>
</evidence>
<dbReference type="FunFam" id="2.60.120.200:FF:000173">
    <property type="entry name" value="Cadherin EGF LAG seven-pass G-type receptor"/>
    <property type="match status" value="1"/>
</dbReference>
<dbReference type="InterPro" id="IPR000152">
    <property type="entry name" value="EGF-type_Asp/Asn_hydroxyl_site"/>
</dbReference>
<feature type="compositionally biased region" description="Polar residues" evidence="20">
    <location>
        <begin position="1583"/>
        <end position="1605"/>
    </location>
</feature>
<evidence type="ECO:0000259" key="26">
    <source>
        <dbReference type="PROSITE" id="PS50227"/>
    </source>
</evidence>
<feature type="disulfide bond" evidence="18">
    <location>
        <begin position="645"/>
        <end position="672"/>
    </location>
</feature>
<feature type="compositionally biased region" description="Basic and acidic residues" evidence="20">
    <location>
        <begin position="1657"/>
        <end position="1683"/>
    </location>
</feature>
<feature type="disulfide bond" evidence="19">
    <location>
        <begin position="832"/>
        <end position="841"/>
    </location>
</feature>
<comment type="caution">
    <text evidence="28">The sequence shown here is derived from an EMBL/GenBank/DDBJ whole genome shotgun (WGS) entry which is preliminary data.</text>
</comment>
<keyword evidence="11" id="KW-0297">G-protein coupled receptor</keyword>
<evidence type="ECO:0000256" key="14">
    <source>
        <dbReference type="ARBA" id="ARBA00023170"/>
    </source>
</evidence>
<keyword evidence="16" id="KW-0807">Transducer</keyword>
<dbReference type="SMART" id="SM00179">
    <property type="entry name" value="EGF_CA"/>
    <property type="match status" value="3"/>
</dbReference>
<dbReference type="Pfam" id="PF02210">
    <property type="entry name" value="Laminin_G_2"/>
    <property type="match status" value="2"/>
</dbReference>
<dbReference type="CDD" id="cd00054">
    <property type="entry name" value="EGF_CA"/>
    <property type="match status" value="2"/>
</dbReference>
<evidence type="ECO:0000256" key="13">
    <source>
        <dbReference type="ARBA" id="ARBA00023157"/>
    </source>
</evidence>
<evidence type="ECO:0000256" key="11">
    <source>
        <dbReference type="ARBA" id="ARBA00023040"/>
    </source>
</evidence>
<feature type="transmembrane region" description="Helical" evidence="21">
    <location>
        <begin position="1301"/>
        <end position="1319"/>
    </location>
</feature>
<dbReference type="CDD" id="cd00110">
    <property type="entry name" value="LamG"/>
    <property type="match status" value="2"/>
</dbReference>
<accession>A0AA88YKS2</accession>
<dbReference type="InterPro" id="IPR036445">
    <property type="entry name" value="GPCR_2_extracell_dom_sf"/>
</dbReference>
<feature type="domain" description="EGF-like" evidence="23">
    <location>
        <begin position="674"/>
        <end position="710"/>
    </location>
</feature>
<dbReference type="PROSITE" id="PS50227">
    <property type="entry name" value="G_PROTEIN_RECEP_F2_3"/>
    <property type="match status" value="1"/>
</dbReference>
<dbReference type="InterPro" id="IPR000742">
    <property type="entry name" value="EGF"/>
</dbReference>
<dbReference type="SMART" id="SM00008">
    <property type="entry name" value="HormR"/>
    <property type="match status" value="1"/>
</dbReference>
<evidence type="ECO:0000256" key="2">
    <source>
        <dbReference type="ARBA" id="ARBA00004651"/>
    </source>
</evidence>
<keyword evidence="5 17" id="KW-0245">EGF-like domain</keyword>
<dbReference type="Gene3D" id="2.60.120.200">
    <property type="match status" value="2"/>
</dbReference>
<evidence type="ECO:0000256" key="7">
    <source>
        <dbReference type="ARBA" id="ARBA00022729"/>
    </source>
</evidence>
<dbReference type="InterPro" id="IPR002049">
    <property type="entry name" value="LE_dom"/>
</dbReference>
<dbReference type="InterPro" id="IPR000203">
    <property type="entry name" value="GPS"/>
</dbReference>
<evidence type="ECO:0000256" key="6">
    <source>
        <dbReference type="ARBA" id="ARBA00022692"/>
    </source>
</evidence>
<feature type="compositionally biased region" description="Low complexity" evidence="20">
    <location>
        <begin position="1558"/>
        <end position="1571"/>
    </location>
</feature>
<feature type="transmembrane region" description="Helical" evidence="21">
    <location>
        <begin position="1370"/>
        <end position="1390"/>
    </location>
</feature>
<organism evidence="28 29">
    <name type="scientific">Pinctada imbricata</name>
    <name type="common">Atlantic pearl-oyster</name>
    <name type="synonym">Pinctada martensii</name>
    <dbReference type="NCBI Taxonomy" id="66713"/>
    <lineage>
        <taxon>Eukaryota</taxon>
        <taxon>Metazoa</taxon>
        <taxon>Spiralia</taxon>
        <taxon>Lophotrochozoa</taxon>
        <taxon>Mollusca</taxon>
        <taxon>Bivalvia</taxon>
        <taxon>Autobranchia</taxon>
        <taxon>Pteriomorphia</taxon>
        <taxon>Pterioida</taxon>
        <taxon>Pterioidea</taxon>
        <taxon>Pteriidae</taxon>
        <taxon>Pinctada</taxon>
    </lineage>
</organism>
<reference evidence="28" key="1">
    <citation type="submission" date="2019-08" db="EMBL/GenBank/DDBJ databases">
        <title>The improved chromosome-level genome for the pearl oyster Pinctada fucata martensii using PacBio sequencing and Hi-C.</title>
        <authorList>
            <person name="Zheng Z."/>
        </authorList>
    </citation>
    <scope>NUCLEOTIDE SEQUENCE</scope>
    <source>
        <strain evidence="28">ZZ-2019</strain>
        <tissue evidence="28">Adductor muscle</tissue>
    </source>
</reference>
<dbReference type="CDD" id="cd15441">
    <property type="entry name" value="7tmB2_CELSR_Adhesion_IV"/>
    <property type="match status" value="1"/>
</dbReference>
<feature type="transmembrane region" description="Helical" evidence="21">
    <location>
        <begin position="1325"/>
        <end position="1349"/>
    </location>
</feature>
<dbReference type="GO" id="GO:0004930">
    <property type="term" value="F:G protein-coupled receptor activity"/>
    <property type="evidence" value="ECO:0007669"/>
    <property type="project" value="UniProtKB-KW"/>
</dbReference>
<evidence type="ECO:0000256" key="8">
    <source>
        <dbReference type="ARBA" id="ARBA00022737"/>
    </source>
</evidence>
<dbReference type="InterPro" id="IPR000832">
    <property type="entry name" value="GPCR_2_secretin-like"/>
</dbReference>
<feature type="compositionally biased region" description="Low complexity" evidence="20">
    <location>
        <begin position="1629"/>
        <end position="1643"/>
    </location>
</feature>
<feature type="domain" description="G-protein coupled receptors family 2 profile 1" evidence="26">
    <location>
        <begin position="843"/>
        <end position="920"/>
    </location>
</feature>
<keyword evidence="9" id="KW-0106">Calcium</keyword>
<dbReference type="InterPro" id="IPR001879">
    <property type="entry name" value="GPCR_2_extracellular_dom"/>
</dbReference>
<feature type="domain" description="G-protein coupled receptors family 2 profile 2" evidence="27">
    <location>
        <begin position="1266"/>
        <end position="1503"/>
    </location>
</feature>
<evidence type="ECO:0000259" key="24">
    <source>
        <dbReference type="PROSITE" id="PS50027"/>
    </source>
</evidence>
<proteinExistence type="predicted"/>
<feature type="transmembrane region" description="Helical" evidence="21">
    <location>
        <begin position="1266"/>
        <end position="1289"/>
    </location>
</feature>
<dbReference type="PROSITE" id="PS00010">
    <property type="entry name" value="ASX_HYDROXYL"/>
    <property type="match status" value="1"/>
</dbReference>
<evidence type="ECO:0000256" key="19">
    <source>
        <dbReference type="PROSITE-ProRule" id="PRU00460"/>
    </source>
</evidence>
<dbReference type="Pfam" id="PF00008">
    <property type="entry name" value="EGF"/>
    <property type="match status" value="2"/>
</dbReference>
<comment type="caution">
    <text evidence="17">Lacks conserved residue(s) required for the propagation of feature annotation.</text>
</comment>
<dbReference type="EMBL" id="VSWD01000005">
    <property type="protein sequence ID" value="KAK3103496.1"/>
    <property type="molecule type" value="Genomic_DNA"/>
</dbReference>
<dbReference type="PRINTS" id="PR00249">
    <property type="entry name" value="GPCRSECRETIN"/>
</dbReference>
<dbReference type="PROSITE" id="PS01186">
    <property type="entry name" value="EGF_2"/>
    <property type="match status" value="1"/>
</dbReference>
<feature type="disulfide bond" evidence="17">
    <location>
        <begin position="487"/>
        <end position="496"/>
    </location>
</feature>
<evidence type="ECO:0000256" key="17">
    <source>
        <dbReference type="PROSITE-ProRule" id="PRU00076"/>
    </source>
</evidence>
<evidence type="ECO:0000256" key="9">
    <source>
        <dbReference type="ARBA" id="ARBA00022837"/>
    </source>
</evidence>
<dbReference type="SUPFAM" id="SSF57196">
    <property type="entry name" value="EGF/Laminin"/>
    <property type="match status" value="2"/>
</dbReference>
<evidence type="ECO:0000256" key="5">
    <source>
        <dbReference type="ARBA" id="ARBA00022536"/>
    </source>
</evidence>
<dbReference type="Proteomes" id="UP001186944">
    <property type="component" value="Unassembled WGS sequence"/>
</dbReference>
<dbReference type="SUPFAM" id="SSF81321">
    <property type="entry name" value="Family A G protein-coupled receptor-like"/>
    <property type="match status" value="1"/>
</dbReference>
<evidence type="ECO:0000256" key="12">
    <source>
        <dbReference type="ARBA" id="ARBA00023136"/>
    </source>
</evidence>
<dbReference type="InterPro" id="IPR001881">
    <property type="entry name" value="EGF-like_Ca-bd_dom"/>
</dbReference>
<keyword evidence="13 17" id="KW-1015">Disulfide bond</keyword>
<evidence type="ECO:0000256" key="3">
    <source>
        <dbReference type="ARBA" id="ARBA00022473"/>
    </source>
</evidence>
<dbReference type="PROSITE" id="PS50026">
    <property type="entry name" value="EGF_3"/>
    <property type="match status" value="3"/>
</dbReference>
<dbReference type="GO" id="GO:0007189">
    <property type="term" value="P:adenylate cyclase-activating G protein-coupled receptor signaling pathway"/>
    <property type="evidence" value="ECO:0007669"/>
    <property type="project" value="TreeGrafter"/>
</dbReference>
<dbReference type="PROSITE" id="PS00022">
    <property type="entry name" value="EGF_1"/>
    <property type="match status" value="3"/>
</dbReference>
<dbReference type="SUPFAM" id="SSF49899">
    <property type="entry name" value="Concanavalin A-like lectins/glucanases"/>
    <property type="match status" value="2"/>
</dbReference>
<feature type="transmembrane region" description="Helical" evidence="21">
    <location>
        <begin position="1410"/>
        <end position="1432"/>
    </location>
</feature>
<feature type="transmembrane region" description="Helical" evidence="21">
    <location>
        <begin position="1481"/>
        <end position="1502"/>
    </location>
</feature>
<feature type="domain" description="Laminin EGF-like" evidence="24">
    <location>
        <begin position="809"/>
        <end position="862"/>
    </location>
</feature>
<evidence type="ECO:0000256" key="16">
    <source>
        <dbReference type="ARBA" id="ARBA00023224"/>
    </source>
</evidence>
<evidence type="ECO:0000259" key="25">
    <source>
        <dbReference type="PROSITE" id="PS50221"/>
    </source>
</evidence>
<dbReference type="InterPro" id="IPR046338">
    <property type="entry name" value="GAIN_dom_sf"/>
</dbReference>
<keyword evidence="19" id="KW-0424">Laminin EGF-like domain</keyword>
<evidence type="ECO:0000259" key="22">
    <source>
        <dbReference type="PROSITE" id="PS50025"/>
    </source>
</evidence>
<dbReference type="Pfam" id="PF00053">
    <property type="entry name" value="EGF_laminin"/>
    <property type="match status" value="1"/>
</dbReference>
<evidence type="ECO:0000256" key="20">
    <source>
        <dbReference type="SAM" id="MobiDB-lite"/>
    </source>
</evidence>
<comment type="subcellular location">
    <subcellularLocation>
        <location evidence="2">Cell membrane</location>
        <topology evidence="2">Multi-pass membrane protein</topology>
    </subcellularLocation>
    <subcellularLocation>
        <location evidence="1">Cell membrane</location>
        <topology evidence="1">Single-pass type I membrane protein</topology>
    </subcellularLocation>
</comment>
<keyword evidence="14" id="KW-0675">Receptor</keyword>
<keyword evidence="12 21" id="KW-0472">Membrane</keyword>
<dbReference type="PROSITE" id="PS50027">
    <property type="entry name" value="EGF_LAM_2"/>
    <property type="match status" value="1"/>
</dbReference>
<dbReference type="Gene3D" id="2.60.220.50">
    <property type="match status" value="1"/>
</dbReference>
<evidence type="ECO:0000259" key="23">
    <source>
        <dbReference type="PROSITE" id="PS50026"/>
    </source>
</evidence>
<feature type="compositionally biased region" description="Polar residues" evidence="20">
    <location>
        <begin position="1771"/>
        <end position="1785"/>
    </location>
</feature>